<dbReference type="EMBL" id="CP092872">
    <property type="protein sequence ID" value="UYV72821.1"/>
    <property type="molecule type" value="Genomic_DNA"/>
</dbReference>
<sequence>MHRPGIDPRPPAWQASILPLNHRCFKILPYLDTLALMNEAYKDEKLSRTQVYFWYKRFKDGRKSIAEDSRFVHYVLRVALILKLQTTSLTALPSNCELYSALSNTIKNLKKQNLDTLTWLSGYVKESRRSPLMNYAI</sequence>
<protein>
    <submittedName>
        <fullName evidence="1">GVQW3</fullName>
    </submittedName>
</protein>
<proteinExistence type="predicted"/>
<accession>A0ABY6KVC9</accession>
<reference evidence="1 2" key="1">
    <citation type="submission" date="2022-01" db="EMBL/GenBank/DDBJ databases">
        <title>A chromosomal length assembly of Cordylochernes scorpioides.</title>
        <authorList>
            <person name="Zeh D."/>
            <person name="Zeh J."/>
        </authorList>
    </citation>
    <scope>NUCLEOTIDE SEQUENCE [LARGE SCALE GENOMIC DNA]</scope>
    <source>
        <strain evidence="1">IN4F17</strain>
        <tissue evidence="1">Whole Body</tissue>
    </source>
</reference>
<evidence type="ECO:0000313" key="2">
    <source>
        <dbReference type="Proteomes" id="UP001235939"/>
    </source>
</evidence>
<keyword evidence="2" id="KW-1185">Reference proteome</keyword>
<evidence type="ECO:0000313" key="1">
    <source>
        <dbReference type="EMBL" id="UYV72821.1"/>
    </source>
</evidence>
<gene>
    <name evidence="1" type="ORF">LAZ67_10000890</name>
</gene>
<dbReference type="Proteomes" id="UP001235939">
    <property type="component" value="Chromosome 10"/>
</dbReference>
<name>A0ABY6KVC9_9ARAC</name>
<organism evidence="1 2">
    <name type="scientific">Cordylochernes scorpioides</name>
    <dbReference type="NCBI Taxonomy" id="51811"/>
    <lineage>
        <taxon>Eukaryota</taxon>
        <taxon>Metazoa</taxon>
        <taxon>Ecdysozoa</taxon>
        <taxon>Arthropoda</taxon>
        <taxon>Chelicerata</taxon>
        <taxon>Arachnida</taxon>
        <taxon>Pseudoscorpiones</taxon>
        <taxon>Cheliferoidea</taxon>
        <taxon>Chernetidae</taxon>
        <taxon>Cordylochernes</taxon>
    </lineage>
</organism>